<protein>
    <submittedName>
        <fullName evidence="1">Uncharacterized protein</fullName>
    </submittedName>
</protein>
<gene>
    <name evidence="1" type="ORF">TorRG33x02_341140</name>
</gene>
<dbReference type="AlphaFoldDB" id="A0A2P5AUC6"/>
<name>A0A2P5AUC6_TREOI</name>
<proteinExistence type="predicted"/>
<keyword evidence="2" id="KW-1185">Reference proteome</keyword>
<dbReference type="Proteomes" id="UP000237000">
    <property type="component" value="Unassembled WGS sequence"/>
</dbReference>
<sequence>MGFLSLRCEIADLYYGLSNSDATNTRFWKIGNTGHPLQFGAENPRGLHTSRVSTQWLMLNVGDGIGAVLGRIFSTYPFD</sequence>
<evidence type="ECO:0000313" key="1">
    <source>
        <dbReference type="EMBL" id="PON40139.1"/>
    </source>
</evidence>
<dbReference type="InParanoid" id="A0A2P5AUC6"/>
<reference evidence="2" key="1">
    <citation type="submission" date="2016-06" db="EMBL/GenBank/DDBJ databases">
        <title>Parallel loss of symbiosis genes in relatives of nitrogen-fixing non-legume Parasponia.</title>
        <authorList>
            <person name="Van Velzen R."/>
            <person name="Holmer R."/>
            <person name="Bu F."/>
            <person name="Rutten L."/>
            <person name="Van Zeijl A."/>
            <person name="Liu W."/>
            <person name="Santuari L."/>
            <person name="Cao Q."/>
            <person name="Sharma T."/>
            <person name="Shen D."/>
            <person name="Roswanjaya Y."/>
            <person name="Wardhani T."/>
            <person name="Kalhor M.S."/>
            <person name="Jansen J."/>
            <person name="Van den Hoogen J."/>
            <person name="Gungor B."/>
            <person name="Hartog M."/>
            <person name="Hontelez J."/>
            <person name="Verver J."/>
            <person name="Yang W.-C."/>
            <person name="Schijlen E."/>
            <person name="Repin R."/>
            <person name="Schilthuizen M."/>
            <person name="Schranz E."/>
            <person name="Heidstra R."/>
            <person name="Miyata K."/>
            <person name="Fedorova E."/>
            <person name="Kohlen W."/>
            <person name="Bisseling T."/>
            <person name="Smit S."/>
            <person name="Geurts R."/>
        </authorList>
    </citation>
    <scope>NUCLEOTIDE SEQUENCE [LARGE SCALE GENOMIC DNA]</scope>
    <source>
        <strain evidence="2">cv. RG33-2</strain>
    </source>
</reference>
<organism evidence="1 2">
    <name type="scientific">Trema orientale</name>
    <name type="common">Charcoal tree</name>
    <name type="synonym">Celtis orientalis</name>
    <dbReference type="NCBI Taxonomy" id="63057"/>
    <lineage>
        <taxon>Eukaryota</taxon>
        <taxon>Viridiplantae</taxon>
        <taxon>Streptophyta</taxon>
        <taxon>Embryophyta</taxon>
        <taxon>Tracheophyta</taxon>
        <taxon>Spermatophyta</taxon>
        <taxon>Magnoliopsida</taxon>
        <taxon>eudicotyledons</taxon>
        <taxon>Gunneridae</taxon>
        <taxon>Pentapetalae</taxon>
        <taxon>rosids</taxon>
        <taxon>fabids</taxon>
        <taxon>Rosales</taxon>
        <taxon>Cannabaceae</taxon>
        <taxon>Trema</taxon>
    </lineage>
</organism>
<dbReference type="EMBL" id="JXTC01000696">
    <property type="protein sequence ID" value="PON40139.1"/>
    <property type="molecule type" value="Genomic_DNA"/>
</dbReference>
<accession>A0A2P5AUC6</accession>
<evidence type="ECO:0000313" key="2">
    <source>
        <dbReference type="Proteomes" id="UP000237000"/>
    </source>
</evidence>
<comment type="caution">
    <text evidence="1">The sequence shown here is derived from an EMBL/GenBank/DDBJ whole genome shotgun (WGS) entry which is preliminary data.</text>
</comment>